<keyword evidence="1" id="KW-0732">Signal</keyword>
<comment type="caution">
    <text evidence="3">The sequence shown here is derived from an EMBL/GenBank/DDBJ whole genome shotgun (WGS) entry which is preliminary data.</text>
</comment>
<feature type="signal peptide" evidence="1">
    <location>
        <begin position="1"/>
        <end position="18"/>
    </location>
</feature>
<name>A0A8S1FD68_9PELO</name>
<evidence type="ECO:0000313" key="4">
    <source>
        <dbReference type="Proteomes" id="UP000494206"/>
    </source>
</evidence>
<evidence type="ECO:0000256" key="1">
    <source>
        <dbReference type="SAM" id="SignalP"/>
    </source>
</evidence>
<keyword evidence="4" id="KW-1185">Reference proteome</keyword>
<dbReference type="InterPro" id="IPR000998">
    <property type="entry name" value="MAM_dom"/>
</dbReference>
<evidence type="ECO:0000259" key="2">
    <source>
        <dbReference type="PROSITE" id="PS50060"/>
    </source>
</evidence>
<dbReference type="SMART" id="SM00137">
    <property type="entry name" value="MAM"/>
    <property type="match status" value="1"/>
</dbReference>
<dbReference type="InterPro" id="IPR013320">
    <property type="entry name" value="ConA-like_dom_sf"/>
</dbReference>
<dbReference type="EMBL" id="CADEPM010000010">
    <property type="protein sequence ID" value="CAB3410426.1"/>
    <property type="molecule type" value="Genomic_DNA"/>
</dbReference>
<sequence length="417" mass="47097">MDSFTILIIISYIFMTNGQCPTSQIIDAAYFSAEVPRLRKILGGHTDVDVIFPMFKEGSPFGNVVISCPCDLECHDFDSFFTRTCRWHNERNTCDGIGDQYDWMRMRGAWGPQGKDVFQKSDKPDGFFLFVGVQQKMPETYSAMLVSDPIQCQQGDGIVKFRHWTSPGVKIRVCVRPPSMGKRYDWCSETIRRNNTNMAKVVIPGSIMYMFEIVVEAYGFSLDAFGVQGGAAAIDDISYNASAIYQCQLIPHIPKPINVTEKVCRAIYCDFDIGDCTKKLDKKWEIDDEPVGSKSTGILKPLEGSFGYVKGPGNASLKLGELMIPRTYGLQFCYFMPSLGTQFSIILHPKDMVEKIILFTTVDVHSFSREWQCKKVYLSINGTLEFSVRNLRNKYSYFGLDQIDIIDPLTSLSACEV</sequence>
<dbReference type="PROSITE" id="PS50060">
    <property type="entry name" value="MAM_2"/>
    <property type="match status" value="1"/>
</dbReference>
<gene>
    <name evidence="3" type="ORF">CBOVIS_LOCUS11954</name>
</gene>
<dbReference type="OrthoDB" id="5808132at2759"/>
<accession>A0A8S1FD68</accession>
<proteinExistence type="predicted"/>
<protein>
    <recommendedName>
        <fullName evidence="2">MAM domain-containing protein</fullName>
    </recommendedName>
</protein>
<dbReference type="AlphaFoldDB" id="A0A8S1FD68"/>
<dbReference type="SUPFAM" id="SSF49899">
    <property type="entry name" value="Concanavalin A-like lectins/glucanases"/>
    <property type="match status" value="1"/>
</dbReference>
<feature type="domain" description="MAM" evidence="2">
    <location>
        <begin position="68"/>
        <end position="249"/>
    </location>
</feature>
<reference evidence="3 4" key="1">
    <citation type="submission" date="2020-04" db="EMBL/GenBank/DDBJ databases">
        <authorList>
            <person name="Laetsch R D."/>
            <person name="Stevens L."/>
            <person name="Kumar S."/>
            <person name="Blaxter L. M."/>
        </authorList>
    </citation>
    <scope>NUCLEOTIDE SEQUENCE [LARGE SCALE GENOMIC DNA]</scope>
</reference>
<evidence type="ECO:0000313" key="3">
    <source>
        <dbReference type="EMBL" id="CAB3410426.1"/>
    </source>
</evidence>
<dbReference type="Gene3D" id="2.60.120.200">
    <property type="match status" value="1"/>
</dbReference>
<organism evidence="3 4">
    <name type="scientific">Caenorhabditis bovis</name>
    <dbReference type="NCBI Taxonomy" id="2654633"/>
    <lineage>
        <taxon>Eukaryota</taxon>
        <taxon>Metazoa</taxon>
        <taxon>Ecdysozoa</taxon>
        <taxon>Nematoda</taxon>
        <taxon>Chromadorea</taxon>
        <taxon>Rhabditida</taxon>
        <taxon>Rhabditina</taxon>
        <taxon>Rhabditomorpha</taxon>
        <taxon>Rhabditoidea</taxon>
        <taxon>Rhabditidae</taxon>
        <taxon>Peloderinae</taxon>
        <taxon>Caenorhabditis</taxon>
    </lineage>
</organism>
<feature type="chain" id="PRO_5035800151" description="MAM domain-containing protein" evidence="1">
    <location>
        <begin position="19"/>
        <end position="417"/>
    </location>
</feature>
<dbReference type="GO" id="GO:0016020">
    <property type="term" value="C:membrane"/>
    <property type="evidence" value="ECO:0007669"/>
    <property type="project" value="InterPro"/>
</dbReference>
<dbReference type="Proteomes" id="UP000494206">
    <property type="component" value="Unassembled WGS sequence"/>
</dbReference>